<feature type="compositionally biased region" description="Basic and acidic residues" evidence="1">
    <location>
        <begin position="11"/>
        <end position="27"/>
    </location>
</feature>
<gene>
    <name evidence="2" type="ORF">QUF89_18690</name>
</gene>
<protein>
    <submittedName>
        <fullName evidence="2">Uncharacterized protein</fullName>
    </submittedName>
</protein>
<name>A0AAW7IJG7_9BACI</name>
<comment type="caution">
    <text evidence="2">The sequence shown here is derived from an EMBL/GenBank/DDBJ whole genome shotgun (WGS) entry which is preliminary data.</text>
</comment>
<reference evidence="2" key="1">
    <citation type="submission" date="2023-06" db="EMBL/GenBank/DDBJ databases">
        <title>Comparative genomics of Bacillaceae isolates and their secondary metabolite potential.</title>
        <authorList>
            <person name="Song L."/>
            <person name="Nielsen L.J."/>
            <person name="Mohite O."/>
            <person name="Xu X."/>
            <person name="Weber T."/>
            <person name="Kovacs A.T."/>
        </authorList>
    </citation>
    <scope>NUCLEOTIDE SEQUENCE</scope>
    <source>
        <strain evidence="2">D8_B_37</strain>
    </source>
</reference>
<sequence>MKNLINSKPNLPRDKVHGYDDSSENGKKVKRVEREIRSIEVAVGVAVSTFAIGKEIRGEIIEDIIVHNGVFKLYNRKDELITEVNYPVLRVKYRYDGGGVSA</sequence>
<evidence type="ECO:0000313" key="2">
    <source>
        <dbReference type="EMBL" id="MDM5454162.1"/>
    </source>
</evidence>
<dbReference type="AlphaFoldDB" id="A0AAW7IJG7"/>
<dbReference type="RefSeq" id="WP_289320574.1">
    <property type="nucleotide sequence ID" value="NZ_JAUCEY010000008.1"/>
</dbReference>
<dbReference type="Proteomes" id="UP001234602">
    <property type="component" value="Unassembled WGS sequence"/>
</dbReference>
<dbReference type="EMBL" id="JAUCEY010000008">
    <property type="protein sequence ID" value="MDM5454162.1"/>
    <property type="molecule type" value="Genomic_DNA"/>
</dbReference>
<evidence type="ECO:0000256" key="1">
    <source>
        <dbReference type="SAM" id="MobiDB-lite"/>
    </source>
</evidence>
<accession>A0AAW7IJG7</accession>
<organism evidence="2 3">
    <name type="scientific">Peribacillus simplex</name>
    <dbReference type="NCBI Taxonomy" id="1478"/>
    <lineage>
        <taxon>Bacteria</taxon>
        <taxon>Bacillati</taxon>
        <taxon>Bacillota</taxon>
        <taxon>Bacilli</taxon>
        <taxon>Bacillales</taxon>
        <taxon>Bacillaceae</taxon>
        <taxon>Peribacillus</taxon>
    </lineage>
</organism>
<proteinExistence type="predicted"/>
<feature type="region of interest" description="Disordered" evidence="1">
    <location>
        <begin position="1"/>
        <end position="27"/>
    </location>
</feature>
<evidence type="ECO:0000313" key="3">
    <source>
        <dbReference type="Proteomes" id="UP001234602"/>
    </source>
</evidence>